<evidence type="ECO:0000313" key="2">
    <source>
        <dbReference type="EMBL" id="AIJ46967.1"/>
    </source>
</evidence>
<dbReference type="KEGG" id="ctes:O987_14255"/>
<feature type="coiled-coil region" evidence="1">
    <location>
        <begin position="11"/>
        <end position="45"/>
    </location>
</feature>
<dbReference type="HOGENOM" id="CLU_3024308_0_0_4"/>
<protein>
    <submittedName>
        <fullName evidence="2">Uncharacterized protein</fullName>
    </submittedName>
</protein>
<dbReference type="RefSeq" id="WP_235214136.1">
    <property type="nucleotide sequence ID" value="NZ_CP006704.1"/>
</dbReference>
<gene>
    <name evidence="2" type="ORF">O987_14255</name>
</gene>
<evidence type="ECO:0000313" key="3">
    <source>
        <dbReference type="Proteomes" id="UP000028782"/>
    </source>
</evidence>
<dbReference type="AlphaFoldDB" id="A0A076PUG9"/>
<reference evidence="2 3" key="1">
    <citation type="journal article" date="2014" name="Genome Announc.">
        <title>Complete Genome Sequence of Polychlorinated Biphenyl Degrader Comamonas testosteroni TK102 (NBRC 109938).</title>
        <authorList>
            <person name="Fukuda K."/>
            <person name="Hosoyama A."/>
            <person name="Tsuchikane K."/>
            <person name="Ohji S."/>
            <person name="Yamazoe A."/>
            <person name="Fujita N."/>
            <person name="Shintani M."/>
            <person name="Kimbara K."/>
        </authorList>
    </citation>
    <scope>NUCLEOTIDE SEQUENCE [LARGE SCALE GENOMIC DNA]</scope>
    <source>
        <strain evidence="2">TK102</strain>
    </source>
</reference>
<evidence type="ECO:0000256" key="1">
    <source>
        <dbReference type="SAM" id="Coils"/>
    </source>
</evidence>
<dbReference type="EMBL" id="CP006704">
    <property type="protein sequence ID" value="AIJ46967.1"/>
    <property type="molecule type" value="Genomic_DNA"/>
</dbReference>
<accession>A0A076PUG9</accession>
<organism evidence="2 3">
    <name type="scientific">Comamonas testosteroni TK102</name>
    <dbReference type="NCBI Taxonomy" id="1392005"/>
    <lineage>
        <taxon>Bacteria</taxon>
        <taxon>Pseudomonadati</taxon>
        <taxon>Pseudomonadota</taxon>
        <taxon>Betaproteobacteria</taxon>
        <taxon>Burkholderiales</taxon>
        <taxon>Comamonadaceae</taxon>
        <taxon>Comamonas</taxon>
    </lineage>
</organism>
<sequence length="55" mass="6046">MTADALAFNHAAAHAALAESLKRQNKRLMEQIQQLEDELSETESHAANAPIFRVG</sequence>
<proteinExistence type="predicted"/>
<keyword evidence="1" id="KW-0175">Coiled coil</keyword>
<name>A0A076PUG9_COMTE</name>
<dbReference type="Proteomes" id="UP000028782">
    <property type="component" value="Chromosome"/>
</dbReference>